<reference evidence="6" key="1">
    <citation type="submission" date="2016-05" db="EMBL/GenBank/DDBJ databases">
        <title>Microbial consortia oxidize butane by reversing methanogenesis.</title>
        <authorList>
            <person name="Laso-Perez R."/>
            <person name="Richter M."/>
            <person name="Wegener G."/>
            <person name="Musat F."/>
        </authorList>
    </citation>
    <scope>NUCLEOTIDE SEQUENCE [LARGE SCALE GENOMIC DNA]</scope>
    <source>
        <strain evidence="6">BOX2</strain>
    </source>
</reference>
<organism evidence="6 7">
    <name type="scientific">Candidatus Syntropharchaeum caldarium</name>
    <dbReference type="NCBI Taxonomy" id="1838285"/>
    <lineage>
        <taxon>Archaea</taxon>
        <taxon>Methanobacteriati</taxon>
        <taxon>Methanobacteriota</taxon>
        <taxon>Stenosarchaea group</taxon>
        <taxon>Methanomicrobia</taxon>
        <taxon>Methanosarcinales</taxon>
        <taxon>ANME-2 cluster</taxon>
        <taxon>Candidatus Syntropharchaeum</taxon>
    </lineage>
</organism>
<evidence type="ECO:0000259" key="5">
    <source>
        <dbReference type="PROSITE" id="PS50975"/>
    </source>
</evidence>
<dbReference type="PANTHER" id="PTHR43585:SF2">
    <property type="entry name" value="ATP-GRASP ENZYME FSQD"/>
    <property type="match status" value="1"/>
</dbReference>
<dbReference type="Proteomes" id="UP000186940">
    <property type="component" value="Unassembled WGS sequence"/>
</dbReference>
<dbReference type="STRING" id="1838285.SCAL_001383"/>
<evidence type="ECO:0000256" key="4">
    <source>
        <dbReference type="PROSITE-ProRule" id="PRU00409"/>
    </source>
</evidence>
<dbReference type="AlphaFoldDB" id="A0A1F2P8U9"/>
<dbReference type="InterPro" id="IPR003806">
    <property type="entry name" value="ATP-grasp_PylC-type"/>
</dbReference>
<gene>
    <name evidence="6" type="ORF">SCAL_001383</name>
</gene>
<keyword evidence="3 4" id="KW-0067">ATP-binding</keyword>
<evidence type="ECO:0000313" key="7">
    <source>
        <dbReference type="Proteomes" id="UP000186940"/>
    </source>
</evidence>
<feature type="domain" description="ATP-grasp" evidence="5">
    <location>
        <begin position="118"/>
        <end position="306"/>
    </location>
</feature>
<dbReference type="Gene3D" id="3.40.50.20">
    <property type="match status" value="1"/>
</dbReference>
<dbReference type="GO" id="GO:0046872">
    <property type="term" value="F:metal ion binding"/>
    <property type="evidence" value="ECO:0007669"/>
    <property type="project" value="InterPro"/>
</dbReference>
<protein>
    <submittedName>
        <fullName evidence="6">Carboxylate-amine ligase</fullName>
    </submittedName>
</protein>
<dbReference type="EMBL" id="LYOS01000004">
    <property type="protein sequence ID" value="OFV67465.1"/>
    <property type="molecule type" value="Genomic_DNA"/>
</dbReference>
<name>A0A1F2P8U9_9EURY</name>
<dbReference type="GO" id="GO:0016874">
    <property type="term" value="F:ligase activity"/>
    <property type="evidence" value="ECO:0007669"/>
    <property type="project" value="UniProtKB-KW"/>
</dbReference>
<dbReference type="PANTHER" id="PTHR43585">
    <property type="entry name" value="FUMIPYRROLE BIOSYNTHESIS PROTEIN C"/>
    <property type="match status" value="1"/>
</dbReference>
<evidence type="ECO:0000313" key="6">
    <source>
        <dbReference type="EMBL" id="OFV67465.1"/>
    </source>
</evidence>
<evidence type="ECO:0000256" key="2">
    <source>
        <dbReference type="ARBA" id="ARBA00022741"/>
    </source>
</evidence>
<comment type="caution">
    <text evidence="6">The sequence shown here is derived from an EMBL/GenBank/DDBJ whole genome shotgun (WGS) entry which is preliminary data.</text>
</comment>
<keyword evidence="7" id="KW-1185">Reference proteome</keyword>
<sequence>MSVLVTSASGAKALVITRSLGRRDIEVTTTDCEQFSAAFFSKYSKSHFVCPSPTKSPLEFKNVIEKEVKKRKIEVLMPINSTETLLIAMHKNKLELYTKIPFADHPKMLQLHNKDQLVKIATELGLPTPKTCTVKDVREIRNIAEMIEYPAVLKLKDATSSMGIQYVNSKDEFIYNYKQSILDYNLDPSCYPLIQEFIPGDGYGVSVLFNQGDLRALFTHKRLREYPITGGPSTFRESVRHPEMEEIAIKLLEYIDWHGVAMVEFKLDKRTNKPVLIEVNPRFWGSINQAITAGVDFPYLLYKMATEGDITPVLNYKLGVRTRFLMNDLRALFSHLRHSNNRVQILKDFLNFDGIMSDDIISCKDPLPMMFFAYTNMKELLRRNQGA</sequence>
<keyword evidence="1 6" id="KW-0436">Ligase</keyword>
<keyword evidence="2 4" id="KW-0547">Nucleotide-binding</keyword>
<dbReference type="Gene3D" id="3.30.1490.20">
    <property type="entry name" value="ATP-grasp fold, A domain"/>
    <property type="match status" value="1"/>
</dbReference>
<dbReference type="PROSITE" id="PS50975">
    <property type="entry name" value="ATP_GRASP"/>
    <property type="match status" value="1"/>
</dbReference>
<accession>A0A1F2P8U9</accession>
<dbReference type="InterPro" id="IPR011761">
    <property type="entry name" value="ATP-grasp"/>
</dbReference>
<evidence type="ECO:0000256" key="1">
    <source>
        <dbReference type="ARBA" id="ARBA00022598"/>
    </source>
</evidence>
<dbReference type="SUPFAM" id="SSF56059">
    <property type="entry name" value="Glutathione synthetase ATP-binding domain-like"/>
    <property type="match status" value="1"/>
</dbReference>
<evidence type="ECO:0000256" key="3">
    <source>
        <dbReference type="ARBA" id="ARBA00022840"/>
    </source>
</evidence>
<dbReference type="Pfam" id="PF02655">
    <property type="entry name" value="ATP-grasp_3"/>
    <property type="match status" value="1"/>
</dbReference>
<dbReference type="Gene3D" id="3.30.470.20">
    <property type="entry name" value="ATP-grasp fold, B domain"/>
    <property type="match status" value="1"/>
</dbReference>
<dbReference type="GO" id="GO:0005524">
    <property type="term" value="F:ATP binding"/>
    <property type="evidence" value="ECO:0007669"/>
    <property type="project" value="UniProtKB-UniRule"/>
</dbReference>
<dbReference type="InterPro" id="IPR052032">
    <property type="entry name" value="ATP-dep_AA_Ligase"/>
</dbReference>
<dbReference type="InterPro" id="IPR013815">
    <property type="entry name" value="ATP_grasp_subdomain_1"/>
</dbReference>
<proteinExistence type="predicted"/>